<dbReference type="PANTHER" id="PTHR22776:SF88">
    <property type="entry name" value="MAL-LIKE PROTEIN-RELATED"/>
    <property type="match status" value="1"/>
</dbReference>
<dbReference type="InterPro" id="IPR050578">
    <property type="entry name" value="MARVEL-CKLF_proteins"/>
</dbReference>
<name>A0AAE0PXI3_9TELE</name>
<keyword evidence="3 6" id="KW-1133">Transmembrane helix</keyword>
<dbReference type="PRINTS" id="PR01884">
    <property type="entry name" value="MALPROTEIN"/>
</dbReference>
<feature type="transmembrane region" description="Helical" evidence="6">
    <location>
        <begin position="229"/>
        <end position="251"/>
    </location>
</feature>
<accession>A0AAE0PXI3</accession>
<proteinExistence type="predicted"/>
<dbReference type="PANTHER" id="PTHR22776">
    <property type="entry name" value="MARVEL-CONTAINING POTENTIAL LIPID RAFT-ASSOCIATED PROTEIN"/>
    <property type="match status" value="1"/>
</dbReference>
<feature type="transmembrane region" description="Helical" evidence="6">
    <location>
        <begin position="190"/>
        <end position="217"/>
    </location>
</feature>
<protein>
    <recommendedName>
        <fullName evidence="7">MARVEL domain-containing protein</fullName>
    </recommendedName>
</protein>
<dbReference type="Proteomes" id="UP001274896">
    <property type="component" value="Unassembled WGS sequence"/>
</dbReference>
<evidence type="ECO:0000313" key="8">
    <source>
        <dbReference type="EMBL" id="KAK3509839.1"/>
    </source>
</evidence>
<evidence type="ECO:0000259" key="7">
    <source>
        <dbReference type="PROSITE" id="PS51225"/>
    </source>
</evidence>
<dbReference type="GO" id="GO:0016020">
    <property type="term" value="C:membrane"/>
    <property type="evidence" value="ECO:0007669"/>
    <property type="project" value="UniProtKB-SubCell"/>
</dbReference>
<dbReference type="InterPro" id="IPR013295">
    <property type="entry name" value="MAL"/>
</dbReference>
<feature type="transmembrane region" description="Helical" evidence="6">
    <location>
        <begin position="154"/>
        <end position="178"/>
    </location>
</feature>
<evidence type="ECO:0000313" key="9">
    <source>
        <dbReference type="Proteomes" id="UP001274896"/>
    </source>
</evidence>
<dbReference type="AlphaFoldDB" id="A0AAE0PXI3"/>
<keyword evidence="2 5" id="KW-0812">Transmembrane</keyword>
<dbReference type="InterPro" id="IPR008253">
    <property type="entry name" value="Marvel"/>
</dbReference>
<evidence type="ECO:0000256" key="6">
    <source>
        <dbReference type="SAM" id="Phobius"/>
    </source>
</evidence>
<evidence type="ECO:0000256" key="1">
    <source>
        <dbReference type="ARBA" id="ARBA00004141"/>
    </source>
</evidence>
<gene>
    <name evidence="8" type="ORF">QTP70_014796</name>
</gene>
<comment type="caution">
    <text evidence="8">The sequence shown here is derived from an EMBL/GenBank/DDBJ whole genome shotgun (WGS) entry which is preliminary data.</text>
</comment>
<organism evidence="8 9">
    <name type="scientific">Hemibagrus guttatus</name>
    <dbReference type="NCBI Taxonomy" id="175788"/>
    <lineage>
        <taxon>Eukaryota</taxon>
        <taxon>Metazoa</taxon>
        <taxon>Chordata</taxon>
        <taxon>Craniata</taxon>
        <taxon>Vertebrata</taxon>
        <taxon>Euteleostomi</taxon>
        <taxon>Actinopterygii</taxon>
        <taxon>Neopterygii</taxon>
        <taxon>Teleostei</taxon>
        <taxon>Ostariophysi</taxon>
        <taxon>Siluriformes</taxon>
        <taxon>Bagridae</taxon>
        <taxon>Hemibagrus</taxon>
    </lineage>
</organism>
<dbReference type="GO" id="GO:0019911">
    <property type="term" value="F:structural constituent of myelin sheath"/>
    <property type="evidence" value="ECO:0007669"/>
    <property type="project" value="TreeGrafter"/>
</dbReference>
<feature type="domain" description="MARVEL" evidence="7">
    <location>
        <begin position="119"/>
        <end position="254"/>
    </location>
</feature>
<evidence type="ECO:0000256" key="4">
    <source>
        <dbReference type="ARBA" id="ARBA00023136"/>
    </source>
</evidence>
<dbReference type="GO" id="GO:0042552">
    <property type="term" value="P:myelination"/>
    <property type="evidence" value="ECO:0007669"/>
    <property type="project" value="TreeGrafter"/>
</dbReference>
<feature type="non-terminal residue" evidence="8">
    <location>
        <position position="1"/>
    </location>
</feature>
<dbReference type="EMBL" id="JAUCMX010000026">
    <property type="protein sequence ID" value="KAK3509839.1"/>
    <property type="molecule type" value="Genomic_DNA"/>
</dbReference>
<sequence>KQCGGVGGAVWRCRRGSVEVSEGQCGGVGGAVWRCRRGSVEVSEGQCGGVGGAVWRCRTGSMEVLEGQCGGVGGAVWRCWRGSVEVSEGQYGGVGGAVWRCRRGSMEVLEGQYGGAGHIQCPVLFLNAEVLNVFGAAVWILVACTKVVPANPQAYVMAVSLFCFIATFIWMMMFLCGAHHNQSSWATADMVYHCAASLLYLSSSVLLAYVTVVISPFSQVNFTPYKLNVSAVVFSFWTTLQYIVHAALSVIRWKSF</sequence>
<keyword evidence="9" id="KW-1185">Reference proteome</keyword>
<keyword evidence="4 5" id="KW-0472">Membrane</keyword>
<evidence type="ECO:0000256" key="5">
    <source>
        <dbReference type="PROSITE-ProRule" id="PRU00581"/>
    </source>
</evidence>
<dbReference type="Pfam" id="PF01284">
    <property type="entry name" value="MARVEL"/>
    <property type="match status" value="1"/>
</dbReference>
<feature type="transmembrane region" description="Helical" evidence="6">
    <location>
        <begin position="130"/>
        <end position="148"/>
    </location>
</feature>
<evidence type="ECO:0000256" key="3">
    <source>
        <dbReference type="ARBA" id="ARBA00022989"/>
    </source>
</evidence>
<reference evidence="8" key="1">
    <citation type="submission" date="2023-06" db="EMBL/GenBank/DDBJ databases">
        <title>Male Hemibagrus guttatus genome.</title>
        <authorList>
            <person name="Bian C."/>
        </authorList>
    </citation>
    <scope>NUCLEOTIDE SEQUENCE</scope>
    <source>
        <strain evidence="8">Male_cb2023</strain>
        <tissue evidence="8">Muscle</tissue>
    </source>
</reference>
<evidence type="ECO:0000256" key="2">
    <source>
        <dbReference type="ARBA" id="ARBA00022692"/>
    </source>
</evidence>
<comment type="subcellular location">
    <subcellularLocation>
        <location evidence="1">Membrane</location>
        <topology evidence="1">Multi-pass membrane protein</topology>
    </subcellularLocation>
</comment>
<dbReference type="PROSITE" id="PS51225">
    <property type="entry name" value="MARVEL"/>
    <property type="match status" value="1"/>
</dbReference>